<dbReference type="AlphaFoldDB" id="A0A7S9DZV6"/>
<keyword evidence="3" id="KW-1185">Reference proteome</keyword>
<evidence type="ECO:0000313" key="3">
    <source>
        <dbReference type="Proteomes" id="UP000595095"/>
    </source>
</evidence>
<protein>
    <submittedName>
        <fullName evidence="2">Uncharacterized protein</fullName>
    </submittedName>
</protein>
<feature type="transmembrane region" description="Helical" evidence="1">
    <location>
        <begin position="34"/>
        <end position="52"/>
    </location>
</feature>
<accession>A0A7S9DZV6</accession>
<dbReference type="EMBL" id="CP064795">
    <property type="protein sequence ID" value="QPG06723.1"/>
    <property type="molecule type" value="Genomic_DNA"/>
</dbReference>
<dbReference type="RefSeq" id="WP_195811798.1">
    <property type="nucleotide sequence ID" value="NZ_CP064795.1"/>
</dbReference>
<keyword evidence="1" id="KW-0472">Membrane</keyword>
<sequence>MKSSTHIELVKLQKSQIRHAKVFSGISPKAMRRVFSTWVIFAILVWILVMFAPGLSSTFILSTALVLVVFTIAMFAQSRVGEGWPAVLVEDDKLHVVRDPYKREFFRLSPELVAHVEGTLIKPNKKAIALVLHTEQLAQEDINMLNQAVWPREDRLLALAHFISRDKACENLNAFIRHQVT</sequence>
<gene>
    <name evidence="2" type="ORF">IT774_06175</name>
</gene>
<feature type="transmembrane region" description="Helical" evidence="1">
    <location>
        <begin position="58"/>
        <end position="76"/>
    </location>
</feature>
<keyword evidence="1" id="KW-0812">Transmembrane</keyword>
<dbReference type="KEGG" id="smaa:IT774_06175"/>
<dbReference type="Proteomes" id="UP000595095">
    <property type="component" value="Chromosome"/>
</dbReference>
<proteinExistence type="predicted"/>
<reference evidence="2 3" key="1">
    <citation type="submission" date="2020-11" db="EMBL/GenBank/DDBJ databases">
        <title>Complete genome sequence for Salinimonas sp. strain G2-b.</title>
        <authorList>
            <person name="Park S.-J."/>
        </authorList>
    </citation>
    <scope>NUCLEOTIDE SEQUENCE [LARGE SCALE GENOMIC DNA]</scope>
    <source>
        <strain evidence="2 3">G2-b</strain>
    </source>
</reference>
<keyword evidence="1" id="KW-1133">Transmembrane helix</keyword>
<evidence type="ECO:0000256" key="1">
    <source>
        <dbReference type="SAM" id="Phobius"/>
    </source>
</evidence>
<evidence type="ECO:0000313" key="2">
    <source>
        <dbReference type="EMBL" id="QPG06723.1"/>
    </source>
</evidence>
<name>A0A7S9DZV6_9ALTE</name>
<organism evidence="2 3">
    <name type="scientific">Salinimonas marina</name>
    <dbReference type="NCBI Taxonomy" id="2785918"/>
    <lineage>
        <taxon>Bacteria</taxon>
        <taxon>Pseudomonadati</taxon>
        <taxon>Pseudomonadota</taxon>
        <taxon>Gammaproteobacteria</taxon>
        <taxon>Alteromonadales</taxon>
        <taxon>Alteromonadaceae</taxon>
        <taxon>Alteromonas/Salinimonas group</taxon>
        <taxon>Salinimonas</taxon>
    </lineage>
</organism>